<dbReference type="AlphaFoldDB" id="A0A5B7GDB3"/>
<reference evidence="2 3" key="1">
    <citation type="submission" date="2019-05" db="EMBL/GenBank/DDBJ databases">
        <title>Another draft genome of Portunus trituberculatus and its Hox gene families provides insights of decapod evolution.</title>
        <authorList>
            <person name="Jeong J.-H."/>
            <person name="Song I."/>
            <person name="Kim S."/>
            <person name="Choi T."/>
            <person name="Kim D."/>
            <person name="Ryu S."/>
            <person name="Kim W."/>
        </authorList>
    </citation>
    <scope>NUCLEOTIDE SEQUENCE [LARGE SCALE GENOMIC DNA]</scope>
    <source>
        <tissue evidence="2">Muscle</tissue>
    </source>
</reference>
<sequence>MSGKDKLLLVVVYNGSPRTPSRGRSHPPTPHSAGGYDASGPPGSVGGTLKPSSSFVGCKNAHWDTQDSALRDVVYASCRSGLASPPRPSLSVCVVVVTHSLIYPLVVRNSEIENREKVRDRDREEYDRAPINPYTTK</sequence>
<dbReference type="EMBL" id="VSRR010013097">
    <property type="protein sequence ID" value="MPC55355.1"/>
    <property type="molecule type" value="Genomic_DNA"/>
</dbReference>
<evidence type="ECO:0000313" key="2">
    <source>
        <dbReference type="EMBL" id="MPC55355.1"/>
    </source>
</evidence>
<evidence type="ECO:0000313" key="3">
    <source>
        <dbReference type="Proteomes" id="UP000324222"/>
    </source>
</evidence>
<organism evidence="2 3">
    <name type="scientific">Portunus trituberculatus</name>
    <name type="common">Swimming crab</name>
    <name type="synonym">Neptunus trituberculatus</name>
    <dbReference type="NCBI Taxonomy" id="210409"/>
    <lineage>
        <taxon>Eukaryota</taxon>
        <taxon>Metazoa</taxon>
        <taxon>Ecdysozoa</taxon>
        <taxon>Arthropoda</taxon>
        <taxon>Crustacea</taxon>
        <taxon>Multicrustacea</taxon>
        <taxon>Malacostraca</taxon>
        <taxon>Eumalacostraca</taxon>
        <taxon>Eucarida</taxon>
        <taxon>Decapoda</taxon>
        <taxon>Pleocyemata</taxon>
        <taxon>Brachyura</taxon>
        <taxon>Eubrachyura</taxon>
        <taxon>Portunoidea</taxon>
        <taxon>Portunidae</taxon>
        <taxon>Portuninae</taxon>
        <taxon>Portunus</taxon>
    </lineage>
</organism>
<comment type="caution">
    <text evidence="2">The sequence shown here is derived from an EMBL/GenBank/DDBJ whole genome shotgun (WGS) entry which is preliminary data.</text>
</comment>
<proteinExistence type="predicted"/>
<feature type="region of interest" description="Disordered" evidence="1">
    <location>
        <begin position="15"/>
        <end position="51"/>
    </location>
</feature>
<evidence type="ECO:0000256" key="1">
    <source>
        <dbReference type="SAM" id="MobiDB-lite"/>
    </source>
</evidence>
<gene>
    <name evidence="2" type="ORF">E2C01_049288</name>
</gene>
<name>A0A5B7GDB3_PORTR</name>
<accession>A0A5B7GDB3</accession>
<feature type="region of interest" description="Disordered" evidence="1">
    <location>
        <begin position="116"/>
        <end position="137"/>
    </location>
</feature>
<keyword evidence="3" id="KW-1185">Reference proteome</keyword>
<feature type="compositionally biased region" description="Basic and acidic residues" evidence="1">
    <location>
        <begin position="116"/>
        <end position="128"/>
    </location>
</feature>
<dbReference type="Proteomes" id="UP000324222">
    <property type="component" value="Unassembled WGS sequence"/>
</dbReference>
<protein>
    <submittedName>
        <fullName evidence="2">Uncharacterized protein</fullName>
    </submittedName>
</protein>